<dbReference type="AlphaFoldDB" id="A0AAW3BAZ4"/>
<keyword evidence="1" id="KW-0677">Repeat</keyword>
<accession>A0AAW3BAZ4</accession>
<keyword evidence="4" id="KW-1185">Reference proteome</keyword>
<organism evidence="3 4">
    <name type="scientific">Leishmania naiffi</name>
    <dbReference type="NCBI Taxonomy" id="5678"/>
    <lineage>
        <taxon>Eukaryota</taxon>
        <taxon>Discoba</taxon>
        <taxon>Euglenozoa</taxon>
        <taxon>Kinetoplastea</taxon>
        <taxon>Metakinetoplastina</taxon>
        <taxon>Trypanosomatida</taxon>
        <taxon>Trypanosomatidae</taxon>
        <taxon>Leishmaniinae</taxon>
        <taxon>Leishmania</taxon>
        <taxon>Leishmania naiffi species complex</taxon>
    </lineage>
</organism>
<evidence type="ECO:0000313" key="4">
    <source>
        <dbReference type="Proteomes" id="UP001501274"/>
    </source>
</evidence>
<dbReference type="PANTHER" id="PTHR23048">
    <property type="entry name" value="MYOSIN LIGHT CHAIN 1, 3"/>
    <property type="match status" value="1"/>
</dbReference>
<dbReference type="Gene3D" id="1.10.238.10">
    <property type="entry name" value="EF-hand"/>
    <property type="match status" value="2"/>
</dbReference>
<dbReference type="GO" id="GO:0016460">
    <property type="term" value="C:myosin II complex"/>
    <property type="evidence" value="ECO:0007669"/>
    <property type="project" value="TreeGrafter"/>
</dbReference>
<protein>
    <recommendedName>
        <fullName evidence="2">EF-hand domain-containing protein</fullName>
    </recommendedName>
</protein>
<dbReference type="SUPFAM" id="SSF47473">
    <property type="entry name" value="EF-hand"/>
    <property type="match status" value="1"/>
</dbReference>
<dbReference type="FunFam" id="1.10.238.10:FF:000386">
    <property type="entry name" value="Calmodulin-like protein"/>
    <property type="match status" value="1"/>
</dbReference>
<dbReference type="CDD" id="cd00051">
    <property type="entry name" value="EFh"/>
    <property type="match status" value="1"/>
</dbReference>
<dbReference type="GO" id="GO:0005509">
    <property type="term" value="F:calcium ion binding"/>
    <property type="evidence" value="ECO:0007669"/>
    <property type="project" value="InterPro"/>
</dbReference>
<dbReference type="Proteomes" id="UP001501274">
    <property type="component" value="Unassembled WGS sequence"/>
</dbReference>
<sequence>MANVEPYLRWSLPVPPLRRGTAFHASLSVASYCPFLSPSHCFTCVLAAPPRHFLGTPHAKGRKLCNSTRSRSASIYVTQSSPLSLSLSAFLTRRPIFVHIMTAPAAAAAAASPTPGTSSVPLEWSSTWNLFDERHTKLVSHIDLKHILRSLGRRYTEAEFNDLLRPLPDPASYDAFVKLMQQPYTGPTEDDLVTALRAFDVGDSGRLKLSELITLLTTLGEKMPEADVRQLLAEVPTDEKGRVRIDELATYLCTPVPTMTPDIMELKKQLEQVQSTAGASATKSS</sequence>
<dbReference type="InterPro" id="IPR002048">
    <property type="entry name" value="EF_hand_dom"/>
</dbReference>
<proteinExistence type="predicted"/>
<evidence type="ECO:0000313" key="3">
    <source>
        <dbReference type="EMBL" id="KAL0518696.1"/>
    </source>
</evidence>
<comment type="caution">
    <text evidence="3">The sequence shown here is derived from an EMBL/GenBank/DDBJ whole genome shotgun (WGS) entry which is preliminary data.</text>
</comment>
<reference evidence="3 4" key="1">
    <citation type="submission" date="2024-02" db="EMBL/GenBank/DDBJ databases">
        <title>FIRST GENOME SEQUENCES OF Leishmania (Viannia) shawi, Leishmania (Viannia) lindenbergi AND Leishmania (Viannia) utingensis.</title>
        <authorList>
            <person name="Resadore F."/>
            <person name="Custodio M.G.F."/>
            <person name="Boite M.C."/>
            <person name="Cupolillo E."/>
            <person name="Ferreira G.E.M."/>
        </authorList>
    </citation>
    <scope>NUCLEOTIDE SEQUENCE [LARGE SCALE GENOMIC DNA]</scope>
    <source>
        <strain evidence="3 4">MDAS/BR/1979/M5533</strain>
    </source>
</reference>
<dbReference type="InterPro" id="IPR050230">
    <property type="entry name" value="CALM/Myosin/TropC-like"/>
</dbReference>
<evidence type="ECO:0000256" key="1">
    <source>
        <dbReference type="ARBA" id="ARBA00022737"/>
    </source>
</evidence>
<dbReference type="Pfam" id="PF13499">
    <property type="entry name" value="EF-hand_7"/>
    <property type="match status" value="1"/>
</dbReference>
<dbReference type="InterPro" id="IPR011992">
    <property type="entry name" value="EF-hand-dom_pair"/>
</dbReference>
<gene>
    <name evidence="3" type="ORF">Q4I28_006965</name>
</gene>
<evidence type="ECO:0000259" key="2">
    <source>
        <dbReference type="PROSITE" id="PS50222"/>
    </source>
</evidence>
<name>A0AAW3BAZ4_9TRYP</name>
<feature type="domain" description="EF-hand" evidence="2">
    <location>
        <begin position="187"/>
        <end position="222"/>
    </location>
</feature>
<dbReference type="PROSITE" id="PS50222">
    <property type="entry name" value="EF_HAND_2"/>
    <property type="match status" value="1"/>
</dbReference>
<dbReference type="PANTHER" id="PTHR23048:SF0">
    <property type="entry name" value="CALMODULIN LIKE 3"/>
    <property type="match status" value="1"/>
</dbReference>
<dbReference type="EMBL" id="JBAMZN010000035">
    <property type="protein sequence ID" value="KAL0518696.1"/>
    <property type="molecule type" value="Genomic_DNA"/>
</dbReference>